<dbReference type="HOGENOM" id="CLU_1373507_0_0_1"/>
<proteinExistence type="predicted"/>
<reference evidence="2" key="1">
    <citation type="journal article" date="2013" name="Genome Biol.">
        <title>Draft genome of the mountain pine beetle, Dendroctonus ponderosae Hopkins, a major forest pest.</title>
        <authorList>
            <person name="Keeling C.I."/>
            <person name="Yuen M.M."/>
            <person name="Liao N.Y."/>
            <person name="Docking T.R."/>
            <person name="Chan S.K."/>
            <person name="Taylor G.A."/>
            <person name="Palmquist D.L."/>
            <person name="Jackman S.D."/>
            <person name="Nguyen A."/>
            <person name="Li M."/>
            <person name="Henderson H."/>
            <person name="Janes J.K."/>
            <person name="Zhao Y."/>
            <person name="Pandoh P."/>
            <person name="Moore R."/>
            <person name="Sperling F.A."/>
            <person name="Huber D.P."/>
            <person name="Birol I."/>
            <person name="Jones S.J."/>
            <person name="Bohlmann J."/>
        </authorList>
    </citation>
    <scope>NUCLEOTIDE SEQUENCE</scope>
</reference>
<feature type="region of interest" description="Disordered" evidence="1">
    <location>
        <begin position="147"/>
        <end position="177"/>
    </location>
</feature>
<name>N6T860_DENPD</name>
<gene>
    <name evidence="2" type="ORF">YQE_09502</name>
</gene>
<protein>
    <submittedName>
        <fullName evidence="2">Uncharacterized protein</fullName>
    </submittedName>
</protein>
<feature type="non-terminal residue" evidence="2">
    <location>
        <position position="1"/>
    </location>
</feature>
<organism evidence="2">
    <name type="scientific">Dendroctonus ponderosae</name>
    <name type="common">Mountain pine beetle</name>
    <dbReference type="NCBI Taxonomy" id="77166"/>
    <lineage>
        <taxon>Eukaryota</taxon>
        <taxon>Metazoa</taxon>
        <taxon>Ecdysozoa</taxon>
        <taxon>Arthropoda</taxon>
        <taxon>Hexapoda</taxon>
        <taxon>Insecta</taxon>
        <taxon>Pterygota</taxon>
        <taxon>Neoptera</taxon>
        <taxon>Endopterygota</taxon>
        <taxon>Coleoptera</taxon>
        <taxon>Polyphaga</taxon>
        <taxon>Cucujiformia</taxon>
        <taxon>Curculionidae</taxon>
        <taxon>Scolytinae</taxon>
        <taxon>Dendroctonus</taxon>
    </lineage>
</organism>
<evidence type="ECO:0000313" key="2">
    <source>
        <dbReference type="EMBL" id="ENN73903.1"/>
    </source>
</evidence>
<dbReference type="EMBL" id="KB741093">
    <property type="protein sequence ID" value="ENN73903.1"/>
    <property type="molecule type" value="Genomic_DNA"/>
</dbReference>
<evidence type="ECO:0000256" key="1">
    <source>
        <dbReference type="SAM" id="MobiDB-lite"/>
    </source>
</evidence>
<sequence length="199" mass="23158">MVIPPSVELEASRENTLIENDRVNLIDIENGVLGVPSSYRPYFMQRKKISTLETMHVFCFRHVLYEMAIGSPLHESYIGEEISECLHQFIQLRLFDGDPAHFKIPSSIKEYLKIVVFKIEDRCKGEQKLVRSQKRLTKVQKIMISEEDRKKHRNRMKQLKEQKSKGGSMRKNGNHNSSVRLCPHISVLISFLPYCTPLD</sequence>
<dbReference type="AlphaFoldDB" id="N6T860"/>
<dbReference type="OrthoDB" id="41200at2759"/>
<accession>N6T860</accession>